<evidence type="ECO:0000256" key="2">
    <source>
        <dbReference type="SAM" id="Phobius"/>
    </source>
</evidence>
<accession>A0A1X7AFP3</accession>
<dbReference type="RefSeq" id="WP_133060371.1">
    <property type="nucleotide sequence ID" value="NZ_CBCSCN010000004.1"/>
</dbReference>
<feature type="compositionally biased region" description="Polar residues" evidence="1">
    <location>
        <begin position="135"/>
        <end position="148"/>
    </location>
</feature>
<gene>
    <name evidence="3" type="ORF">EHSB41UT_00633</name>
</gene>
<protein>
    <recommendedName>
        <fullName evidence="5">Helix-turn-helix domain-containing protein</fullName>
    </recommendedName>
</protein>
<sequence>MKKNKKKYLRNIVIRFYPALVKITGSINAALVLAQIDYWWDRRHGKYFYKKDRELAAELGMGLTAFRAAKKQLVKRKLVTTIKRGIPQTTHYQLKCRIEDLIPKVPKPEADEPETDEPEVVQNDDSKSPKKASTDRSNSSIKNTRFGQTNSCITTESTSETTADITSASREVKKLTAVQQSMLKRFLKHWQQTVDKNDCYLPLCWHAASPELDKRIVAAIERMGGVDELLDDLKARCEKVAEECIWLEYEAKEVNLTFLITNQEREFAETQEMEQNDKTRSVNEIPGLEELRARSQQQAQVIAEEKSKIECDKDYGCDG</sequence>
<feature type="transmembrane region" description="Helical" evidence="2">
    <location>
        <begin position="20"/>
        <end position="40"/>
    </location>
</feature>
<proteinExistence type="predicted"/>
<feature type="compositionally biased region" description="Low complexity" evidence="1">
    <location>
        <begin position="149"/>
        <end position="166"/>
    </location>
</feature>
<name>A0A1X7AFP3_9GAMM</name>
<keyword evidence="4" id="KW-1185">Reference proteome</keyword>
<dbReference type="Proteomes" id="UP000196573">
    <property type="component" value="Unassembled WGS sequence"/>
</dbReference>
<evidence type="ECO:0008006" key="5">
    <source>
        <dbReference type="Google" id="ProtNLM"/>
    </source>
</evidence>
<keyword evidence="2" id="KW-1133">Transmembrane helix</keyword>
<feature type="region of interest" description="Disordered" evidence="1">
    <location>
        <begin position="106"/>
        <end position="166"/>
    </location>
</feature>
<feature type="compositionally biased region" description="Basic and acidic residues" evidence="1">
    <location>
        <begin position="124"/>
        <end position="134"/>
    </location>
</feature>
<keyword evidence="2" id="KW-0812">Transmembrane</keyword>
<dbReference type="OrthoDB" id="6479251at2"/>
<reference evidence="3 4" key="1">
    <citation type="submission" date="2017-03" db="EMBL/GenBank/DDBJ databases">
        <authorList>
            <person name="Afonso C.L."/>
            <person name="Miller P.J."/>
            <person name="Scott M.A."/>
            <person name="Spackman E."/>
            <person name="Goraichik I."/>
            <person name="Dimitrov K.M."/>
            <person name="Suarez D.L."/>
            <person name="Swayne D.E."/>
        </authorList>
    </citation>
    <scope>NUCLEOTIDE SEQUENCE [LARGE SCALE GENOMIC DNA]</scope>
    <source>
        <strain evidence="3">SB41UT1</strain>
    </source>
</reference>
<dbReference type="EMBL" id="FWPT01000001">
    <property type="protein sequence ID" value="SMA36376.1"/>
    <property type="molecule type" value="Genomic_DNA"/>
</dbReference>
<evidence type="ECO:0000256" key="1">
    <source>
        <dbReference type="SAM" id="MobiDB-lite"/>
    </source>
</evidence>
<dbReference type="AlphaFoldDB" id="A0A1X7AFP3"/>
<evidence type="ECO:0000313" key="3">
    <source>
        <dbReference type="EMBL" id="SMA36376.1"/>
    </source>
</evidence>
<organism evidence="3 4">
    <name type="scientific">Parendozoicomonas haliclonae</name>
    <dbReference type="NCBI Taxonomy" id="1960125"/>
    <lineage>
        <taxon>Bacteria</taxon>
        <taxon>Pseudomonadati</taxon>
        <taxon>Pseudomonadota</taxon>
        <taxon>Gammaproteobacteria</taxon>
        <taxon>Oceanospirillales</taxon>
        <taxon>Endozoicomonadaceae</taxon>
        <taxon>Parendozoicomonas</taxon>
    </lineage>
</organism>
<keyword evidence="2" id="KW-0472">Membrane</keyword>
<evidence type="ECO:0000313" key="4">
    <source>
        <dbReference type="Proteomes" id="UP000196573"/>
    </source>
</evidence>